<dbReference type="EMBL" id="MNCJ02000324">
    <property type="protein sequence ID" value="KAF5790108.1"/>
    <property type="molecule type" value="Genomic_DNA"/>
</dbReference>
<dbReference type="Gramene" id="mRNA:HanXRQr2_Chr09g0379231">
    <property type="protein sequence ID" value="mRNA:HanXRQr2_Chr09g0379231"/>
    <property type="gene ID" value="HanXRQr2_Chr09g0379231"/>
</dbReference>
<protein>
    <submittedName>
        <fullName evidence="2">Uncharacterized protein</fullName>
    </submittedName>
</protein>
<dbReference type="AlphaFoldDB" id="A0A9K3I4G9"/>
<reference evidence="2" key="2">
    <citation type="submission" date="2020-06" db="EMBL/GenBank/DDBJ databases">
        <title>Helianthus annuus Genome sequencing and assembly Release 2.</title>
        <authorList>
            <person name="Gouzy J."/>
            <person name="Langlade N."/>
            <person name="Munos S."/>
        </authorList>
    </citation>
    <scope>NUCLEOTIDE SEQUENCE</scope>
    <source>
        <tissue evidence="2">Leaves</tissue>
    </source>
</reference>
<keyword evidence="3" id="KW-1185">Reference proteome</keyword>
<evidence type="ECO:0000256" key="1">
    <source>
        <dbReference type="SAM" id="Coils"/>
    </source>
</evidence>
<organism evidence="2 3">
    <name type="scientific">Helianthus annuus</name>
    <name type="common">Common sunflower</name>
    <dbReference type="NCBI Taxonomy" id="4232"/>
    <lineage>
        <taxon>Eukaryota</taxon>
        <taxon>Viridiplantae</taxon>
        <taxon>Streptophyta</taxon>
        <taxon>Embryophyta</taxon>
        <taxon>Tracheophyta</taxon>
        <taxon>Spermatophyta</taxon>
        <taxon>Magnoliopsida</taxon>
        <taxon>eudicotyledons</taxon>
        <taxon>Gunneridae</taxon>
        <taxon>Pentapetalae</taxon>
        <taxon>asterids</taxon>
        <taxon>campanulids</taxon>
        <taxon>Asterales</taxon>
        <taxon>Asteraceae</taxon>
        <taxon>Asteroideae</taxon>
        <taxon>Heliantheae alliance</taxon>
        <taxon>Heliantheae</taxon>
        <taxon>Helianthus</taxon>
    </lineage>
</organism>
<reference evidence="2" key="1">
    <citation type="journal article" date="2017" name="Nature">
        <title>The sunflower genome provides insights into oil metabolism, flowering and Asterid evolution.</title>
        <authorList>
            <person name="Badouin H."/>
            <person name="Gouzy J."/>
            <person name="Grassa C.J."/>
            <person name="Murat F."/>
            <person name="Staton S.E."/>
            <person name="Cottret L."/>
            <person name="Lelandais-Briere C."/>
            <person name="Owens G.L."/>
            <person name="Carrere S."/>
            <person name="Mayjonade B."/>
            <person name="Legrand L."/>
            <person name="Gill N."/>
            <person name="Kane N.C."/>
            <person name="Bowers J.E."/>
            <person name="Hubner S."/>
            <person name="Bellec A."/>
            <person name="Berard A."/>
            <person name="Berges H."/>
            <person name="Blanchet N."/>
            <person name="Boniface M.C."/>
            <person name="Brunel D."/>
            <person name="Catrice O."/>
            <person name="Chaidir N."/>
            <person name="Claudel C."/>
            <person name="Donnadieu C."/>
            <person name="Faraut T."/>
            <person name="Fievet G."/>
            <person name="Helmstetter N."/>
            <person name="King M."/>
            <person name="Knapp S.J."/>
            <person name="Lai Z."/>
            <person name="Le Paslier M.C."/>
            <person name="Lippi Y."/>
            <person name="Lorenzon L."/>
            <person name="Mandel J.R."/>
            <person name="Marage G."/>
            <person name="Marchand G."/>
            <person name="Marquand E."/>
            <person name="Bret-Mestries E."/>
            <person name="Morien E."/>
            <person name="Nambeesan S."/>
            <person name="Nguyen T."/>
            <person name="Pegot-Espagnet P."/>
            <person name="Pouilly N."/>
            <person name="Raftis F."/>
            <person name="Sallet E."/>
            <person name="Schiex T."/>
            <person name="Thomas J."/>
            <person name="Vandecasteele C."/>
            <person name="Vares D."/>
            <person name="Vear F."/>
            <person name="Vautrin S."/>
            <person name="Crespi M."/>
            <person name="Mangin B."/>
            <person name="Burke J.M."/>
            <person name="Salse J."/>
            <person name="Munos S."/>
            <person name="Vincourt P."/>
            <person name="Rieseberg L.H."/>
            <person name="Langlade N.B."/>
        </authorList>
    </citation>
    <scope>NUCLEOTIDE SEQUENCE</scope>
    <source>
        <tissue evidence="2">Leaves</tissue>
    </source>
</reference>
<evidence type="ECO:0000313" key="3">
    <source>
        <dbReference type="Proteomes" id="UP000215914"/>
    </source>
</evidence>
<evidence type="ECO:0000313" key="2">
    <source>
        <dbReference type="EMBL" id="KAF5790108.1"/>
    </source>
</evidence>
<accession>A0A9K3I4G9</accession>
<name>A0A9K3I4G9_HELAN</name>
<feature type="coiled-coil region" evidence="1">
    <location>
        <begin position="98"/>
        <end position="160"/>
    </location>
</feature>
<dbReference type="Proteomes" id="UP000215914">
    <property type="component" value="Unassembled WGS sequence"/>
</dbReference>
<sequence>MDSARALEKYVPEWSLANKDRIVDALSAKMALFHLGTPAEHAHYRKMSGPELGNALMLNQAQLNSLVVETYKRWIESESNCRKFEREIANLKSEDNVRSKTKQELSSLRSQVDRLKEQVSEAKEVSKSSQTSAAAAYEARDKALQDLEALKLKFGDMEKKLYEAGKRSKAELKEMQTSYDQLLADHHRLISGRA</sequence>
<proteinExistence type="predicted"/>
<comment type="caution">
    <text evidence="2">The sequence shown here is derived from an EMBL/GenBank/DDBJ whole genome shotgun (WGS) entry which is preliminary data.</text>
</comment>
<gene>
    <name evidence="2" type="ORF">HanXRQr2_Chr09g0379231</name>
</gene>
<keyword evidence="1" id="KW-0175">Coiled coil</keyword>